<evidence type="ECO:0000259" key="11">
    <source>
        <dbReference type="PROSITE" id="PS50109"/>
    </source>
</evidence>
<keyword evidence="6 10" id="KW-0812">Transmembrane</keyword>
<accession>A0ABX1T2H0</accession>
<dbReference type="PANTHER" id="PTHR45436:SF5">
    <property type="entry name" value="SENSOR HISTIDINE KINASE TRCS"/>
    <property type="match status" value="1"/>
</dbReference>
<dbReference type="SMART" id="SM00387">
    <property type="entry name" value="HATPase_c"/>
    <property type="match status" value="1"/>
</dbReference>
<dbReference type="SMART" id="SM00388">
    <property type="entry name" value="HisKA"/>
    <property type="match status" value="1"/>
</dbReference>
<dbReference type="RefSeq" id="WP_169035927.1">
    <property type="nucleotide sequence ID" value="NZ_LANA01000001.1"/>
</dbReference>
<dbReference type="Pfam" id="PF02518">
    <property type="entry name" value="HATPase_c"/>
    <property type="match status" value="1"/>
</dbReference>
<sequence>MFSNFLKSLSILKKFLFINLIVFLVIGSLTLIYIGNVKPNLIKNKKSKHIQIIDNTIEHILRLNIKFEEEDIRRFLFSTRFLFQNLDRVILFDNQYNLVGDTDTLDLDPRSFSNRLDIVELEILDEETSNKIIEKKDINKEKTVSIKDILTNYSWSKDYGKPFTFSQEGYDKFLLTTVKNVTVDGNNIGYLAISENANDIRAAINERKTFILRTAIFVGIVIFVFSFVLNRYFLKPIKNLVTYTKIIKEKSKKKTNIKELKSRNDELGTLSNSLDDMTNELQKRISHAENFSTDLVHEIRNPLTSLKSASEILHETEDHKQRAKLIDILNHDVQRIERLITDYSQMLKDEVALSKEKMKKIDLKVIAKSVVDDFNNIYEAKRSIQIILKESSSQEECFINGIENRIEQIIANLLDNSISFSENNKKILVEIYKDDKDKIILKVIDEGKGFKETSTKKIFDRFYSNRPDNFGEHSGLGLNIVKNLVDLHGATINASNNMTQKGANVEIIFPKT</sequence>
<keyword evidence="9 10" id="KW-0472">Membrane</keyword>
<proteinExistence type="predicted"/>
<dbReference type="InterPro" id="IPR036097">
    <property type="entry name" value="HisK_dim/P_sf"/>
</dbReference>
<keyword evidence="5" id="KW-0808">Transferase</keyword>
<dbReference type="SUPFAM" id="SSF47384">
    <property type="entry name" value="Homodimeric domain of signal transducing histidine kinase"/>
    <property type="match status" value="1"/>
</dbReference>
<keyword evidence="13" id="KW-1185">Reference proteome</keyword>
<evidence type="ECO:0000256" key="5">
    <source>
        <dbReference type="ARBA" id="ARBA00022679"/>
    </source>
</evidence>
<feature type="transmembrane region" description="Helical" evidence="10">
    <location>
        <begin position="15"/>
        <end position="36"/>
    </location>
</feature>
<dbReference type="Gene3D" id="1.10.287.130">
    <property type="match status" value="1"/>
</dbReference>
<evidence type="ECO:0000256" key="2">
    <source>
        <dbReference type="ARBA" id="ARBA00004370"/>
    </source>
</evidence>
<dbReference type="Gene3D" id="3.30.565.10">
    <property type="entry name" value="Histidine kinase-like ATPase, C-terminal domain"/>
    <property type="match status" value="1"/>
</dbReference>
<comment type="catalytic activity">
    <reaction evidence="1">
        <text>ATP + protein L-histidine = ADP + protein N-phospho-L-histidine.</text>
        <dbReference type="EC" id="2.7.13.3"/>
    </reaction>
</comment>
<dbReference type="Pfam" id="PF00512">
    <property type="entry name" value="HisKA"/>
    <property type="match status" value="1"/>
</dbReference>
<dbReference type="Proteomes" id="UP001166004">
    <property type="component" value="Unassembled WGS sequence"/>
</dbReference>
<dbReference type="InterPro" id="IPR003661">
    <property type="entry name" value="HisK_dim/P_dom"/>
</dbReference>
<feature type="transmembrane region" description="Helical" evidence="10">
    <location>
        <begin position="210"/>
        <end position="229"/>
    </location>
</feature>
<dbReference type="PROSITE" id="PS00018">
    <property type="entry name" value="EF_HAND_1"/>
    <property type="match status" value="1"/>
</dbReference>
<dbReference type="GO" id="GO:0016301">
    <property type="term" value="F:kinase activity"/>
    <property type="evidence" value="ECO:0007669"/>
    <property type="project" value="UniProtKB-KW"/>
</dbReference>
<dbReference type="InterPro" id="IPR050428">
    <property type="entry name" value="TCS_sensor_his_kinase"/>
</dbReference>
<keyword evidence="4" id="KW-0597">Phosphoprotein</keyword>
<evidence type="ECO:0000256" key="1">
    <source>
        <dbReference type="ARBA" id="ARBA00000085"/>
    </source>
</evidence>
<evidence type="ECO:0000313" key="12">
    <source>
        <dbReference type="EMBL" id="NMN67430.1"/>
    </source>
</evidence>
<keyword evidence="7 12" id="KW-0418">Kinase</keyword>
<dbReference type="InterPro" id="IPR018247">
    <property type="entry name" value="EF_Hand_1_Ca_BS"/>
</dbReference>
<reference evidence="12 13" key="1">
    <citation type="submission" date="2019-07" db="EMBL/GenBank/DDBJ databases">
        <title>SAR11 Genome Evolution.</title>
        <authorList>
            <person name="Giovannoni S."/>
        </authorList>
    </citation>
    <scope>NUCLEOTIDE SEQUENCE [LARGE SCALE GENOMIC DNA]</scope>
    <source>
        <strain evidence="12 13">HTCC9565</strain>
    </source>
</reference>
<evidence type="ECO:0000256" key="10">
    <source>
        <dbReference type="SAM" id="Phobius"/>
    </source>
</evidence>
<name>A0ABX1T2H0_PELUQ</name>
<evidence type="ECO:0000256" key="6">
    <source>
        <dbReference type="ARBA" id="ARBA00022692"/>
    </source>
</evidence>
<dbReference type="PRINTS" id="PR00344">
    <property type="entry name" value="BCTRLSENSOR"/>
</dbReference>
<keyword evidence="8 10" id="KW-1133">Transmembrane helix</keyword>
<dbReference type="InterPro" id="IPR036890">
    <property type="entry name" value="HATPase_C_sf"/>
</dbReference>
<feature type="domain" description="Histidine kinase" evidence="11">
    <location>
        <begin position="294"/>
        <end position="512"/>
    </location>
</feature>
<protein>
    <recommendedName>
        <fullName evidence="3">histidine kinase</fullName>
        <ecNumber evidence="3">2.7.13.3</ecNumber>
    </recommendedName>
</protein>
<dbReference type="InterPro" id="IPR003594">
    <property type="entry name" value="HATPase_dom"/>
</dbReference>
<evidence type="ECO:0000256" key="4">
    <source>
        <dbReference type="ARBA" id="ARBA00022553"/>
    </source>
</evidence>
<evidence type="ECO:0000256" key="9">
    <source>
        <dbReference type="ARBA" id="ARBA00023136"/>
    </source>
</evidence>
<dbReference type="Gene3D" id="6.10.340.10">
    <property type="match status" value="1"/>
</dbReference>
<dbReference type="EC" id="2.7.13.3" evidence="3"/>
<evidence type="ECO:0000256" key="7">
    <source>
        <dbReference type="ARBA" id="ARBA00022777"/>
    </source>
</evidence>
<gene>
    <name evidence="12" type="ORF">VP91_00005730</name>
</gene>
<dbReference type="CDD" id="cd00082">
    <property type="entry name" value="HisKA"/>
    <property type="match status" value="1"/>
</dbReference>
<comment type="subcellular location">
    <subcellularLocation>
        <location evidence="2">Membrane</location>
    </subcellularLocation>
</comment>
<comment type="caution">
    <text evidence="12">The sequence shown here is derived from an EMBL/GenBank/DDBJ whole genome shotgun (WGS) entry which is preliminary data.</text>
</comment>
<evidence type="ECO:0000256" key="3">
    <source>
        <dbReference type="ARBA" id="ARBA00012438"/>
    </source>
</evidence>
<dbReference type="SUPFAM" id="SSF55874">
    <property type="entry name" value="ATPase domain of HSP90 chaperone/DNA topoisomerase II/histidine kinase"/>
    <property type="match status" value="1"/>
</dbReference>
<dbReference type="PROSITE" id="PS50109">
    <property type="entry name" value="HIS_KIN"/>
    <property type="match status" value="1"/>
</dbReference>
<dbReference type="InterPro" id="IPR005467">
    <property type="entry name" value="His_kinase_dom"/>
</dbReference>
<evidence type="ECO:0000256" key="8">
    <source>
        <dbReference type="ARBA" id="ARBA00022989"/>
    </source>
</evidence>
<dbReference type="CDD" id="cd00075">
    <property type="entry name" value="HATPase"/>
    <property type="match status" value="1"/>
</dbReference>
<dbReference type="EMBL" id="LANA01000001">
    <property type="protein sequence ID" value="NMN67430.1"/>
    <property type="molecule type" value="Genomic_DNA"/>
</dbReference>
<organism evidence="12 13">
    <name type="scientific">Pelagibacter ubique</name>
    <dbReference type="NCBI Taxonomy" id="198252"/>
    <lineage>
        <taxon>Bacteria</taxon>
        <taxon>Pseudomonadati</taxon>
        <taxon>Pseudomonadota</taxon>
        <taxon>Alphaproteobacteria</taxon>
        <taxon>Candidatus Pelagibacterales</taxon>
        <taxon>Candidatus Pelagibacteraceae</taxon>
        <taxon>Candidatus Pelagibacter</taxon>
    </lineage>
</organism>
<dbReference type="InterPro" id="IPR004358">
    <property type="entry name" value="Sig_transdc_His_kin-like_C"/>
</dbReference>
<dbReference type="PANTHER" id="PTHR45436">
    <property type="entry name" value="SENSOR HISTIDINE KINASE YKOH"/>
    <property type="match status" value="1"/>
</dbReference>
<evidence type="ECO:0000313" key="13">
    <source>
        <dbReference type="Proteomes" id="UP001166004"/>
    </source>
</evidence>